<feature type="region of interest" description="Disordered" evidence="6">
    <location>
        <begin position="78"/>
        <end position="97"/>
    </location>
</feature>
<evidence type="ECO:0000256" key="1">
    <source>
        <dbReference type="ARBA" id="ARBA00004123"/>
    </source>
</evidence>
<dbReference type="Proteomes" id="UP000813463">
    <property type="component" value="Chromosome 3"/>
</dbReference>
<reference evidence="8" key="1">
    <citation type="journal article" date="2021" name="Nat. Commun.">
        <title>Genomic analyses provide insights into spinach domestication and the genetic basis of agronomic traits.</title>
        <authorList>
            <person name="Cai X."/>
            <person name="Sun X."/>
            <person name="Xu C."/>
            <person name="Sun H."/>
            <person name="Wang X."/>
            <person name="Ge C."/>
            <person name="Zhang Z."/>
            <person name="Wang Q."/>
            <person name="Fei Z."/>
            <person name="Jiao C."/>
            <person name="Wang Q."/>
        </authorList>
    </citation>
    <scope>NUCLEOTIDE SEQUENCE [LARGE SCALE GENOMIC DNA]</scope>
    <source>
        <strain evidence="8">cv. Varoflay</strain>
    </source>
</reference>
<feature type="domain" description="BHLH" evidence="7">
    <location>
        <begin position="156"/>
        <end position="205"/>
    </location>
</feature>
<dbReference type="PANTHER" id="PTHR45914">
    <property type="entry name" value="TRANSCRIPTION FACTOR HEC3-RELATED"/>
    <property type="match status" value="1"/>
</dbReference>
<dbReference type="SUPFAM" id="SSF47459">
    <property type="entry name" value="HLH, helix-loop-helix DNA-binding domain"/>
    <property type="match status" value="1"/>
</dbReference>
<dbReference type="Gene3D" id="4.10.280.10">
    <property type="entry name" value="Helix-loop-helix DNA-binding domain"/>
    <property type="match status" value="1"/>
</dbReference>
<feature type="compositionally biased region" description="Basic residues" evidence="6">
    <location>
        <begin position="38"/>
        <end position="60"/>
    </location>
</feature>
<sequence>MDINHINNNRHGNNNSTITNWEKGLSTITINNMEEDHHRRHRHHHPHPHPHQQHQNHHVHPLLDPVWPTYNNLPTPHPSPPSIIIPPSNNSNNTSSLIIKPTPLQEQVVLEEDDHEFEEEEELGAMKEMMYRIAVMQPVDIDPATIRKPKRRNVRISNDPQSVAARHRRERISEKIRVLQRLVPGGVKMDTASMLDEAIRYVKFLKRQIRQLHPAGSSNNHHPPPVPTLSPSDWPPPPPPSASKAVLIRNNHHHNHEGVIFQHGAGKQPTSPRHSHSHSNNPQFKSKTLTLLSPPLSSSPLLSYRWLGLRSRRLRSGNPGKVVCGLWSLVSAGGNSGSRLLGFSRLPPKDERFREAKDLSHLSMMLVETQKNESHKLVYKLWKLVLILPVATTSVERVFSSMTYVKNKLRNKMGDQLLNDSLVTFIEKDLCFLVKDDDVIDRFQNMKTRRVQL</sequence>
<keyword evidence="2" id="KW-0805">Transcription regulation</keyword>
<dbReference type="PROSITE" id="PS50888">
    <property type="entry name" value="BHLH"/>
    <property type="match status" value="1"/>
</dbReference>
<dbReference type="InterPro" id="IPR036638">
    <property type="entry name" value="HLH_DNA-bd_sf"/>
</dbReference>
<evidence type="ECO:0000256" key="6">
    <source>
        <dbReference type="SAM" id="MobiDB-lite"/>
    </source>
</evidence>
<proteinExistence type="predicted"/>
<dbReference type="InterPro" id="IPR011598">
    <property type="entry name" value="bHLH_dom"/>
</dbReference>
<organism evidence="8 9">
    <name type="scientific">Spinacia oleracea</name>
    <name type="common">Spinach</name>
    <dbReference type="NCBI Taxonomy" id="3562"/>
    <lineage>
        <taxon>Eukaryota</taxon>
        <taxon>Viridiplantae</taxon>
        <taxon>Streptophyta</taxon>
        <taxon>Embryophyta</taxon>
        <taxon>Tracheophyta</taxon>
        <taxon>Spermatophyta</taxon>
        <taxon>Magnoliopsida</taxon>
        <taxon>eudicotyledons</taxon>
        <taxon>Gunneridae</taxon>
        <taxon>Pentapetalae</taxon>
        <taxon>Caryophyllales</taxon>
        <taxon>Chenopodiaceae</taxon>
        <taxon>Chenopodioideae</taxon>
        <taxon>Anserineae</taxon>
        <taxon>Spinacia</taxon>
    </lineage>
</organism>
<evidence type="ECO:0000313" key="9">
    <source>
        <dbReference type="RefSeq" id="XP_056694444.1"/>
    </source>
</evidence>
<dbReference type="InterPro" id="IPR008906">
    <property type="entry name" value="HATC_C_dom"/>
</dbReference>
<dbReference type="Pfam" id="PF00010">
    <property type="entry name" value="HLH"/>
    <property type="match status" value="1"/>
</dbReference>
<evidence type="ECO:0000256" key="3">
    <source>
        <dbReference type="ARBA" id="ARBA00023125"/>
    </source>
</evidence>
<comment type="subcellular location">
    <subcellularLocation>
        <location evidence="1">Nucleus</location>
    </subcellularLocation>
</comment>
<dbReference type="PANTHER" id="PTHR45914:SF7">
    <property type="entry name" value="TRANSCRIPTION FACTOR HEC3"/>
    <property type="match status" value="1"/>
</dbReference>
<keyword evidence="5" id="KW-0539">Nucleus</keyword>
<evidence type="ECO:0000256" key="5">
    <source>
        <dbReference type="ARBA" id="ARBA00023242"/>
    </source>
</evidence>
<dbReference type="CDD" id="cd11454">
    <property type="entry name" value="bHLH_AtIND_like"/>
    <property type="match status" value="1"/>
</dbReference>
<dbReference type="GeneID" id="110794110"/>
<dbReference type="SMART" id="SM00353">
    <property type="entry name" value="HLH"/>
    <property type="match status" value="1"/>
</dbReference>
<feature type="compositionally biased region" description="Pro residues" evidence="6">
    <location>
        <begin position="222"/>
        <end position="241"/>
    </location>
</feature>
<feature type="region of interest" description="Disordered" evidence="6">
    <location>
        <begin position="262"/>
        <end position="287"/>
    </location>
</feature>
<evidence type="ECO:0000256" key="2">
    <source>
        <dbReference type="ARBA" id="ARBA00023015"/>
    </source>
</evidence>
<feature type="region of interest" description="Disordered" evidence="6">
    <location>
        <begin position="37"/>
        <end position="65"/>
    </location>
</feature>
<protein>
    <submittedName>
        <fullName evidence="9">Uncharacterized protein isoform X1</fullName>
    </submittedName>
</protein>
<keyword evidence="3" id="KW-0238">DNA-binding</keyword>
<feature type="compositionally biased region" description="Low complexity" evidence="6">
    <location>
        <begin position="85"/>
        <end position="97"/>
    </location>
</feature>
<evidence type="ECO:0000256" key="4">
    <source>
        <dbReference type="ARBA" id="ARBA00023163"/>
    </source>
</evidence>
<gene>
    <name evidence="9" type="primary">LOC110794110</name>
</gene>
<dbReference type="Pfam" id="PF05699">
    <property type="entry name" value="Dimer_Tnp_hAT"/>
    <property type="match status" value="1"/>
</dbReference>
<feature type="region of interest" description="Disordered" evidence="6">
    <location>
        <begin position="214"/>
        <end position="245"/>
    </location>
</feature>
<keyword evidence="8" id="KW-1185">Reference proteome</keyword>
<dbReference type="InterPro" id="IPR045843">
    <property type="entry name" value="IND-like"/>
</dbReference>
<dbReference type="RefSeq" id="XP_056694444.1">
    <property type="nucleotide sequence ID" value="XM_056838466.1"/>
</dbReference>
<accession>A0ABM3RFQ5</accession>
<evidence type="ECO:0000259" key="7">
    <source>
        <dbReference type="PROSITE" id="PS50888"/>
    </source>
</evidence>
<reference evidence="9" key="2">
    <citation type="submission" date="2025-08" db="UniProtKB">
        <authorList>
            <consortium name="RefSeq"/>
        </authorList>
    </citation>
    <scope>IDENTIFICATION</scope>
    <source>
        <tissue evidence="9">Leaf</tissue>
    </source>
</reference>
<evidence type="ECO:0000313" key="8">
    <source>
        <dbReference type="Proteomes" id="UP000813463"/>
    </source>
</evidence>
<keyword evidence="4" id="KW-0804">Transcription</keyword>
<name>A0ABM3RFQ5_SPIOL</name>